<dbReference type="RefSeq" id="WP_192025960.1">
    <property type="nucleotide sequence ID" value="NZ_JACYTN010000013.1"/>
</dbReference>
<comment type="caution">
    <text evidence="1">The sequence shown here is derived from an EMBL/GenBank/DDBJ whole genome shotgun (WGS) entry which is preliminary data.</text>
</comment>
<name>A0ABR9AZP5_9BACL</name>
<keyword evidence="2" id="KW-1185">Reference proteome</keyword>
<evidence type="ECO:0000313" key="2">
    <source>
        <dbReference type="Proteomes" id="UP000634529"/>
    </source>
</evidence>
<accession>A0ABR9AZP5</accession>
<dbReference type="EMBL" id="JACYTN010000013">
    <property type="protein sequence ID" value="MBD8499622.1"/>
    <property type="molecule type" value="Genomic_DNA"/>
</dbReference>
<proteinExistence type="predicted"/>
<gene>
    <name evidence="1" type="ORF">IFO66_15105</name>
</gene>
<evidence type="ECO:0000313" key="1">
    <source>
        <dbReference type="EMBL" id="MBD8499622.1"/>
    </source>
</evidence>
<evidence type="ECO:0008006" key="3">
    <source>
        <dbReference type="Google" id="ProtNLM"/>
    </source>
</evidence>
<reference evidence="1 2" key="1">
    <citation type="submission" date="2020-09" db="EMBL/GenBank/DDBJ databases">
        <title>Paenibacillus sp. CAU 1523 isolated from sand of Haeundae Beach.</title>
        <authorList>
            <person name="Kim W."/>
        </authorList>
    </citation>
    <scope>NUCLEOTIDE SEQUENCE [LARGE SCALE GENOMIC DNA]</scope>
    <source>
        <strain evidence="1 2">CAU 1523</strain>
    </source>
</reference>
<protein>
    <recommendedName>
        <fullName evidence="3">DUF3679 domain-containing protein</fullName>
    </recommendedName>
</protein>
<dbReference type="Proteomes" id="UP000634529">
    <property type="component" value="Unassembled WGS sequence"/>
</dbReference>
<sequence>MQKMRHEALRSRTERFLSRLKTVTLLVVLLVALSNQFGTYRAYATEKHLVQTTSNMKHDNKGSIDIASKEIDSERKQQLLEEYGLESEQPSNNFQGGDFGFSVSDNPNQDTLVMYLLKLLLSFIKSL</sequence>
<organism evidence="1 2">
    <name type="scientific">Paenibacillus arenosi</name>
    <dbReference type="NCBI Taxonomy" id="2774142"/>
    <lineage>
        <taxon>Bacteria</taxon>
        <taxon>Bacillati</taxon>
        <taxon>Bacillota</taxon>
        <taxon>Bacilli</taxon>
        <taxon>Bacillales</taxon>
        <taxon>Paenibacillaceae</taxon>
        <taxon>Paenibacillus</taxon>
    </lineage>
</organism>